<organism evidence="3 4">
    <name type="scientific">Acidithiobacillus caldus</name>
    <dbReference type="NCBI Taxonomy" id="33059"/>
    <lineage>
        <taxon>Bacteria</taxon>
        <taxon>Pseudomonadati</taxon>
        <taxon>Pseudomonadota</taxon>
        <taxon>Acidithiobacillia</taxon>
        <taxon>Acidithiobacillales</taxon>
        <taxon>Acidithiobacillaceae</taxon>
        <taxon>Acidithiobacillus</taxon>
    </lineage>
</organism>
<dbReference type="InterPro" id="IPR001296">
    <property type="entry name" value="Glyco_trans_1"/>
</dbReference>
<dbReference type="Gene3D" id="3.40.50.2000">
    <property type="entry name" value="Glycogen Phosphorylase B"/>
    <property type="match status" value="1"/>
</dbReference>
<accession>A0A1E7YK71</accession>
<dbReference type="Proteomes" id="UP000175616">
    <property type="component" value="Unassembled WGS sequence"/>
</dbReference>
<name>A0A1E7YK71_9PROT</name>
<sequence length="173" mass="19541">MPQKNRAGVIEFFRTITALPRFRNFNLVFCGQKLSDNLAEQVRVCGLSRVVCDLGFVSDAELSYLYFNAEFLIFPSLMEGFGWPIIEAQSLGCLVVTSDIKPMNEVSGRGAILINPYNMSASAHTVADQYTRRDEIIELGYANSRKYMPEQMIDAVIEVYEEITFGQQKTTND</sequence>
<proteinExistence type="predicted"/>
<dbReference type="EMBL" id="LZYE01000350">
    <property type="protein sequence ID" value="OFC29950.1"/>
    <property type="molecule type" value="Genomic_DNA"/>
</dbReference>
<keyword evidence="1" id="KW-0808">Transferase</keyword>
<feature type="domain" description="Glycosyl transferase family 1" evidence="2">
    <location>
        <begin position="2"/>
        <end position="128"/>
    </location>
</feature>
<evidence type="ECO:0000256" key="1">
    <source>
        <dbReference type="ARBA" id="ARBA00022679"/>
    </source>
</evidence>
<dbReference type="AlphaFoldDB" id="A0A1E7YK71"/>
<dbReference type="GO" id="GO:0009103">
    <property type="term" value="P:lipopolysaccharide biosynthetic process"/>
    <property type="evidence" value="ECO:0007669"/>
    <property type="project" value="TreeGrafter"/>
</dbReference>
<gene>
    <name evidence="3" type="ORF">BAE27_12525</name>
</gene>
<dbReference type="PANTHER" id="PTHR46401">
    <property type="entry name" value="GLYCOSYLTRANSFERASE WBBK-RELATED"/>
    <property type="match status" value="1"/>
</dbReference>
<dbReference type="GO" id="GO:0016757">
    <property type="term" value="F:glycosyltransferase activity"/>
    <property type="evidence" value="ECO:0007669"/>
    <property type="project" value="InterPro"/>
</dbReference>
<protein>
    <recommendedName>
        <fullName evidence="2">Glycosyl transferase family 1 domain-containing protein</fullName>
    </recommendedName>
</protein>
<dbReference type="Pfam" id="PF00534">
    <property type="entry name" value="Glycos_transf_1"/>
    <property type="match status" value="1"/>
</dbReference>
<comment type="caution">
    <text evidence="3">The sequence shown here is derived from an EMBL/GenBank/DDBJ whole genome shotgun (WGS) entry which is preliminary data.</text>
</comment>
<evidence type="ECO:0000259" key="2">
    <source>
        <dbReference type="Pfam" id="PF00534"/>
    </source>
</evidence>
<dbReference type="SUPFAM" id="SSF53756">
    <property type="entry name" value="UDP-Glycosyltransferase/glycogen phosphorylase"/>
    <property type="match status" value="1"/>
</dbReference>
<reference evidence="3 4" key="1">
    <citation type="submission" date="2016-06" db="EMBL/GenBank/DDBJ databases">
        <title>Gene turnover analysis identifies the evolutionary adaptation of the extremophile Acidithiobacillus caldus.</title>
        <authorList>
            <person name="Zhang X."/>
        </authorList>
    </citation>
    <scope>NUCLEOTIDE SEQUENCE [LARGE SCALE GENOMIC DNA]</scope>
    <source>
        <strain evidence="3 4">DX</strain>
    </source>
</reference>
<evidence type="ECO:0000313" key="3">
    <source>
        <dbReference type="EMBL" id="OFC29950.1"/>
    </source>
</evidence>
<evidence type="ECO:0000313" key="4">
    <source>
        <dbReference type="Proteomes" id="UP000175616"/>
    </source>
</evidence>
<dbReference type="PANTHER" id="PTHR46401:SF2">
    <property type="entry name" value="GLYCOSYLTRANSFERASE WBBK-RELATED"/>
    <property type="match status" value="1"/>
</dbReference>